<dbReference type="AlphaFoldDB" id="A0A8J3RVJ9"/>
<keyword evidence="1" id="KW-0472">Membrane</keyword>
<evidence type="ECO:0000313" key="3">
    <source>
        <dbReference type="Proteomes" id="UP000616724"/>
    </source>
</evidence>
<dbReference type="EMBL" id="BOOH01000066">
    <property type="protein sequence ID" value="GIH80931.1"/>
    <property type="molecule type" value="Genomic_DNA"/>
</dbReference>
<keyword evidence="1" id="KW-0812">Transmembrane</keyword>
<name>A0A8J3RVJ9_9ACTN</name>
<organism evidence="2 3">
    <name type="scientific">Planobispora longispora</name>
    <dbReference type="NCBI Taxonomy" id="28887"/>
    <lineage>
        <taxon>Bacteria</taxon>
        <taxon>Bacillati</taxon>
        <taxon>Actinomycetota</taxon>
        <taxon>Actinomycetes</taxon>
        <taxon>Streptosporangiales</taxon>
        <taxon>Streptosporangiaceae</taxon>
        <taxon>Planobispora</taxon>
    </lineage>
</organism>
<evidence type="ECO:0000313" key="2">
    <source>
        <dbReference type="EMBL" id="GIH80931.1"/>
    </source>
</evidence>
<evidence type="ECO:0000256" key="1">
    <source>
        <dbReference type="SAM" id="Phobius"/>
    </source>
</evidence>
<feature type="transmembrane region" description="Helical" evidence="1">
    <location>
        <begin position="54"/>
        <end position="73"/>
    </location>
</feature>
<comment type="caution">
    <text evidence="2">The sequence shown here is derived from an EMBL/GenBank/DDBJ whole genome shotgun (WGS) entry which is preliminary data.</text>
</comment>
<feature type="transmembrane region" description="Helical" evidence="1">
    <location>
        <begin position="20"/>
        <end position="42"/>
    </location>
</feature>
<accession>A0A8J3RVJ9</accession>
<proteinExistence type="predicted"/>
<reference evidence="2 3" key="1">
    <citation type="submission" date="2021-01" db="EMBL/GenBank/DDBJ databases">
        <title>Whole genome shotgun sequence of Planobispora longispora NBRC 13918.</title>
        <authorList>
            <person name="Komaki H."/>
            <person name="Tamura T."/>
        </authorList>
    </citation>
    <scope>NUCLEOTIDE SEQUENCE [LARGE SCALE GENOMIC DNA]</scope>
    <source>
        <strain evidence="2 3">NBRC 13918</strain>
    </source>
</reference>
<sequence length="90" mass="9758">METIRFVSTTVTFDTAPPRWKAAVSAWLGLFPLLALAEFLLVPRLGAVPPVLRLALLSAALVAAMTYVVSPVTGRLLHPWLTRSPETESS</sequence>
<gene>
    <name evidence="2" type="ORF">Plo01_73600</name>
</gene>
<keyword evidence="3" id="KW-1185">Reference proteome</keyword>
<keyword evidence="1" id="KW-1133">Transmembrane helix</keyword>
<protein>
    <submittedName>
        <fullName evidence="2">Uncharacterized protein</fullName>
    </submittedName>
</protein>
<dbReference type="Proteomes" id="UP000616724">
    <property type="component" value="Unassembled WGS sequence"/>
</dbReference>